<keyword evidence="9" id="KW-0275">Fatty acid biosynthesis</keyword>
<name>A0A922SE49_SPOEX</name>
<dbReference type="GO" id="GO:0016020">
    <property type="term" value="C:membrane"/>
    <property type="evidence" value="ECO:0007669"/>
    <property type="project" value="UniProtKB-SubCell"/>
</dbReference>
<keyword evidence="5" id="KW-0276">Fatty acid metabolism</keyword>
<evidence type="ECO:0000313" key="11">
    <source>
        <dbReference type="EMBL" id="KAH9634877.1"/>
    </source>
</evidence>
<keyword evidence="8 10" id="KW-0472">Membrane</keyword>
<evidence type="ECO:0000256" key="6">
    <source>
        <dbReference type="ARBA" id="ARBA00022989"/>
    </source>
</evidence>
<dbReference type="GO" id="GO:0009922">
    <property type="term" value="F:fatty acid elongase activity"/>
    <property type="evidence" value="ECO:0007669"/>
    <property type="project" value="InterPro"/>
</dbReference>
<dbReference type="AlphaFoldDB" id="A0A922SE49"/>
<evidence type="ECO:0008006" key="13">
    <source>
        <dbReference type="Google" id="ProtNLM"/>
    </source>
</evidence>
<evidence type="ECO:0000256" key="7">
    <source>
        <dbReference type="ARBA" id="ARBA00023098"/>
    </source>
</evidence>
<evidence type="ECO:0000313" key="12">
    <source>
        <dbReference type="Proteomes" id="UP000814243"/>
    </source>
</evidence>
<gene>
    <name evidence="11" type="ORF">HF086_004567</name>
</gene>
<evidence type="ECO:0000256" key="5">
    <source>
        <dbReference type="ARBA" id="ARBA00022832"/>
    </source>
</evidence>
<evidence type="ECO:0000256" key="9">
    <source>
        <dbReference type="ARBA" id="ARBA00023160"/>
    </source>
</evidence>
<comment type="caution">
    <text evidence="11">The sequence shown here is derived from an EMBL/GenBank/DDBJ whole genome shotgun (WGS) entry which is preliminary data.</text>
</comment>
<organism evidence="11 12">
    <name type="scientific">Spodoptera exigua</name>
    <name type="common">Beet armyworm</name>
    <name type="synonym">Noctua fulgens</name>
    <dbReference type="NCBI Taxonomy" id="7107"/>
    <lineage>
        <taxon>Eukaryota</taxon>
        <taxon>Metazoa</taxon>
        <taxon>Ecdysozoa</taxon>
        <taxon>Arthropoda</taxon>
        <taxon>Hexapoda</taxon>
        <taxon>Insecta</taxon>
        <taxon>Pterygota</taxon>
        <taxon>Neoptera</taxon>
        <taxon>Endopterygota</taxon>
        <taxon>Lepidoptera</taxon>
        <taxon>Glossata</taxon>
        <taxon>Ditrysia</taxon>
        <taxon>Noctuoidea</taxon>
        <taxon>Noctuidae</taxon>
        <taxon>Amphipyrinae</taxon>
        <taxon>Spodoptera</taxon>
    </lineage>
</organism>
<protein>
    <recommendedName>
        <fullName evidence="13">Very-long-chain 3-oxoacyl-CoA synthase</fullName>
    </recommendedName>
</protein>
<keyword evidence="4 10" id="KW-0812">Transmembrane</keyword>
<dbReference type="EMBL" id="JACEFF010000585">
    <property type="protein sequence ID" value="KAH9634877.1"/>
    <property type="molecule type" value="Genomic_DNA"/>
</dbReference>
<evidence type="ECO:0000256" key="10">
    <source>
        <dbReference type="SAM" id="Phobius"/>
    </source>
</evidence>
<feature type="transmembrane region" description="Helical" evidence="10">
    <location>
        <begin position="12"/>
        <end position="35"/>
    </location>
</feature>
<proteinExistence type="predicted"/>
<dbReference type="Proteomes" id="UP000814243">
    <property type="component" value="Unassembled WGS sequence"/>
</dbReference>
<reference evidence="11" key="1">
    <citation type="journal article" date="2021" name="G3 (Bethesda)">
        <title>Genome and transcriptome analysis of the beet armyworm Spodoptera exigua reveals targets for pest control. .</title>
        <authorList>
            <person name="Simon S."/>
            <person name="Breeschoten T."/>
            <person name="Jansen H.J."/>
            <person name="Dirks R.P."/>
            <person name="Schranz M.E."/>
            <person name="Ros V.I.D."/>
        </authorList>
    </citation>
    <scope>NUCLEOTIDE SEQUENCE</scope>
    <source>
        <strain evidence="11">TB_SE_WUR_2020</strain>
    </source>
</reference>
<dbReference type="InterPro" id="IPR002076">
    <property type="entry name" value="ELO_fam"/>
</dbReference>
<comment type="subcellular location">
    <subcellularLocation>
        <location evidence="1">Membrane</location>
        <topology evidence="1">Multi-pass membrane protein</topology>
    </subcellularLocation>
</comment>
<evidence type="ECO:0000256" key="3">
    <source>
        <dbReference type="ARBA" id="ARBA00022679"/>
    </source>
</evidence>
<dbReference type="Pfam" id="PF01151">
    <property type="entry name" value="ELO"/>
    <property type="match status" value="1"/>
</dbReference>
<sequence length="89" mass="10282">MGLNVLNICFSGGHGIMLGFINSMVHAVMYSYYLISIVRPQWVRQWWKKYITQLQIVIAVRHPDLTLRSRAVRTFVRIPEVGFLHVPAA</sequence>
<evidence type="ECO:0000256" key="2">
    <source>
        <dbReference type="ARBA" id="ARBA00022516"/>
    </source>
</evidence>
<keyword evidence="7" id="KW-0443">Lipid metabolism</keyword>
<evidence type="ECO:0000256" key="8">
    <source>
        <dbReference type="ARBA" id="ARBA00023136"/>
    </source>
</evidence>
<keyword evidence="6 10" id="KW-1133">Transmembrane helix</keyword>
<evidence type="ECO:0000256" key="4">
    <source>
        <dbReference type="ARBA" id="ARBA00022692"/>
    </source>
</evidence>
<keyword evidence="3" id="KW-0808">Transferase</keyword>
<dbReference type="GO" id="GO:0006633">
    <property type="term" value="P:fatty acid biosynthetic process"/>
    <property type="evidence" value="ECO:0007669"/>
    <property type="project" value="UniProtKB-KW"/>
</dbReference>
<accession>A0A922SE49</accession>
<evidence type="ECO:0000256" key="1">
    <source>
        <dbReference type="ARBA" id="ARBA00004141"/>
    </source>
</evidence>
<keyword evidence="2" id="KW-0444">Lipid biosynthesis</keyword>